<evidence type="ECO:0000256" key="7">
    <source>
        <dbReference type="ARBA" id="ARBA00023136"/>
    </source>
</evidence>
<evidence type="ECO:0000256" key="8">
    <source>
        <dbReference type="PROSITE-ProRule" id="PRU00205"/>
    </source>
</evidence>
<dbReference type="InterPro" id="IPR006634">
    <property type="entry name" value="TLC-dom"/>
</dbReference>
<evidence type="ECO:0000256" key="1">
    <source>
        <dbReference type="ARBA" id="ARBA00004141"/>
    </source>
</evidence>
<keyword evidence="6 10" id="KW-1133">Transmembrane helix</keyword>
<feature type="compositionally biased region" description="Basic residues" evidence="9">
    <location>
        <begin position="180"/>
        <end position="189"/>
    </location>
</feature>
<evidence type="ECO:0000256" key="3">
    <source>
        <dbReference type="ARBA" id="ARBA00022448"/>
    </source>
</evidence>
<feature type="domain" description="TLC" evidence="11">
    <location>
        <begin position="1"/>
        <end position="167"/>
    </location>
</feature>
<feature type="transmembrane region" description="Helical" evidence="10">
    <location>
        <begin position="101"/>
        <end position="119"/>
    </location>
</feature>
<dbReference type="GO" id="GO:0006616">
    <property type="term" value="P:SRP-dependent cotranslational protein targeting to membrane, translocation"/>
    <property type="evidence" value="ECO:0007669"/>
    <property type="project" value="InterPro"/>
</dbReference>
<evidence type="ECO:0000256" key="4">
    <source>
        <dbReference type="ARBA" id="ARBA00022692"/>
    </source>
</evidence>
<dbReference type="InterPro" id="IPR016447">
    <property type="entry name" value="Translocation_assoc_membrane"/>
</dbReference>
<keyword evidence="4 8" id="KW-0812">Transmembrane</keyword>
<evidence type="ECO:0000256" key="2">
    <source>
        <dbReference type="ARBA" id="ARBA00005999"/>
    </source>
</evidence>
<keyword evidence="5" id="KW-0653">Protein transport</keyword>
<dbReference type="HOGENOM" id="CLU_062830_0_0_1"/>
<dbReference type="PROSITE" id="PS50922">
    <property type="entry name" value="TLC"/>
    <property type="match status" value="1"/>
</dbReference>
<keyword evidence="7 8" id="KW-0472">Membrane</keyword>
<accession>J3JVV2</accession>
<comment type="similarity">
    <text evidence="2">Belongs to the TRAM family.</text>
</comment>
<proteinExistence type="evidence at transcript level"/>
<protein>
    <recommendedName>
        <fullName evidence="11">TLC domain-containing protein</fullName>
    </recommendedName>
</protein>
<evidence type="ECO:0000256" key="9">
    <source>
        <dbReference type="SAM" id="MobiDB-lite"/>
    </source>
</evidence>
<name>J3JVV2_DENPD</name>
<dbReference type="PANTHER" id="PTHR12371">
    <property type="entry name" value="TRANSLOCATION ASSOCIATED MEMBRANE PROTEIN"/>
    <property type="match status" value="1"/>
</dbReference>
<dbReference type="Pfam" id="PF03798">
    <property type="entry name" value="TRAM_LAG1_CLN8"/>
    <property type="match status" value="1"/>
</dbReference>
<feature type="region of interest" description="Disordered" evidence="9">
    <location>
        <begin position="177"/>
        <end position="197"/>
    </location>
</feature>
<sequence>MYFTFKMYLLIQLSYSLHELPELYFQKVKKEEWTNKALHSLAGLVLVAVPYALNFNRLLLVLLVLHHLAEWVFHLAQLLQTVDKEEKFSRVVRLSSTVLQIVARLGSIILAVLTLWYGLALLENQSLDIKAGQFNTPTIRFSALAGIILLQMYLIFKVISQEISRSRETVASVQPVPKSKVAKKDKPKKMYAFSKED</sequence>
<dbReference type="GO" id="GO:0005789">
    <property type="term" value="C:endoplasmic reticulum membrane"/>
    <property type="evidence" value="ECO:0007669"/>
    <property type="project" value="TreeGrafter"/>
</dbReference>
<feature type="transmembrane region" description="Helical" evidence="10">
    <location>
        <begin position="139"/>
        <end position="159"/>
    </location>
</feature>
<comment type="subcellular location">
    <subcellularLocation>
        <location evidence="1">Membrane</location>
        <topology evidence="1">Multi-pass membrane protein</topology>
    </subcellularLocation>
</comment>
<dbReference type="AlphaFoldDB" id="J3JVV2"/>
<evidence type="ECO:0000259" key="11">
    <source>
        <dbReference type="PROSITE" id="PS50922"/>
    </source>
</evidence>
<organism evidence="12">
    <name type="scientific">Dendroctonus ponderosae</name>
    <name type="common">Mountain pine beetle</name>
    <dbReference type="NCBI Taxonomy" id="77166"/>
    <lineage>
        <taxon>Eukaryota</taxon>
        <taxon>Metazoa</taxon>
        <taxon>Ecdysozoa</taxon>
        <taxon>Arthropoda</taxon>
        <taxon>Hexapoda</taxon>
        <taxon>Insecta</taxon>
        <taxon>Pterygota</taxon>
        <taxon>Neoptera</taxon>
        <taxon>Endopterygota</taxon>
        <taxon>Coleoptera</taxon>
        <taxon>Polyphaga</taxon>
        <taxon>Cucujiformia</taxon>
        <taxon>Curculionidae</taxon>
        <taxon>Scolytinae</taxon>
        <taxon>Dendroctonus</taxon>
    </lineage>
</organism>
<dbReference type="OrthoDB" id="3053196at2759"/>
<evidence type="ECO:0000256" key="5">
    <source>
        <dbReference type="ARBA" id="ARBA00022927"/>
    </source>
</evidence>
<dbReference type="EMBL" id="BT127370">
    <property type="protein sequence ID" value="AEE62332.1"/>
    <property type="molecule type" value="mRNA"/>
</dbReference>
<evidence type="ECO:0000313" key="12">
    <source>
        <dbReference type="EMBL" id="AEE62332.1"/>
    </source>
</evidence>
<dbReference type="GO" id="GO:0045048">
    <property type="term" value="P:protein insertion into ER membrane"/>
    <property type="evidence" value="ECO:0007669"/>
    <property type="project" value="TreeGrafter"/>
</dbReference>
<dbReference type="PANTHER" id="PTHR12371:SF11">
    <property type="entry name" value="TRANSLOCATING CHAIN-ASSOCIATED MEMBRANE PROTEIN"/>
    <property type="match status" value="1"/>
</dbReference>
<evidence type="ECO:0000256" key="10">
    <source>
        <dbReference type="SAM" id="Phobius"/>
    </source>
</evidence>
<reference evidence="12" key="1">
    <citation type="journal article" date="2012" name="Insect Biochem. Mol. Biol.">
        <title>Transcriptome and full-length cDNA resources for the mountain pine beetle, Dendroctonus ponderosae Hopkins, a major insect pest of pine forests.</title>
        <authorList>
            <person name="Keeling C.I."/>
            <person name="Henderson H."/>
            <person name="Li M."/>
            <person name="Yuen M."/>
            <person name="Clark E.L."/>
            <person name="Fraser J.D."/>
            <person name="Huber D.P."/>
            <person name="Liao N.Y."/>
            <person name="Roderick Docking T."/>
            <person name="Birol I."/>
            <person name="Chan S.K."/>
            <person name="Taylor G.A."/>
            <person name="Palmquist D."/>
            <person name="Jones S.J."/>
            <person name="Bohlmann J."/>
        </authorList>
    </citation>
    <scope>NUCLEOTIDE SEQUENCE</scope>
    <source>
        <tissue evidence="12">Midgut and adhering fatbody of emerged adults of both sexes 1</tissue>
    </source>
</reference>
<keyword evidence="3" id="KW-0813">Transport</keyword>
<evidence type="ECO:0000256" key="6">
    <source>
        <dbReference type="ARBA" id="ARBA00022989"/>
    </source>
</evidence>